<reference evidence="2 3" key="1">
    <citation type="submission" date="2017-09" db="EMBL/GenBank/DDBJ databases">
        <authorList>
            <person name="Lee N."/>
            <person name="Cho B.-K."/>
        </authorList>
    </citation>
    <scope>NUCLEOTIDE SEQUENCE [LARGE SCALE GENOMIC DNA]</scope>
    <source>
        <strain evidence="2 3">ATCC 13879</strain>
    </source>
</reference>
<accession>A0ABX6B514</accession>
<proteinExistence type="predicted"/>
<evidence type="ECO:0000313" key="2">
    <source>
        <dbReference type="EMBL" id="QEV10241.1"/>
    </source>
</evidence>
<keyword evidence="1" id="KW-1133">Transmembrane helix</keyword>
<name>A0ABX6B514_9ACTN</name>
<gene>
    <name evidence="2" type="ORF">CP972_13365</name>
</gene>
<feature type="transmembrane region" description="Helical" evidence="1">
    <location>
        <begin position="42"/>
        <end position="65"/>
    </location>
</feature>
<evidence type="ECO:0000256" key="1">
    <source>
        <dbReference type="SAM" id="Phobius"/>
    </source>
</evidence>
<keyword evidence="1" id="KW-0812">Transmembrane</keyword>
<evidence type="ECO:0000313" key="3">
    <source>
        <dbReference type="Proteomes" id="UP000326041"/>
    </source>
</evidence>
<sequence>MNLYLAVLLILVALLIAASGVAAVTRGWVLPTNRKPVHRPFLYGWGQLLVAFALCCQVVFGLVISGSGLRQAGTLTGSVLLLAGLVVMMAGHRSGGHRQDGDTH</sequence>
<dbReference type="RefSeq" id="WP_055607190.1">
    <property type="nucleotide sequence ID" value="NZ_CP023697.1"/>
</dbReference>
<keyword evidence="1" id="KW-0472">Membrane</keyword>
<dbReference type="GeneID" id="95535538"/>
<dbReference type="Proteomes" id="UP000326041">
    <property type="component" value="Chromosome"/>
</dbReference>
<keyword evidence="3" id="KW-1185">Reference proteome</keyword>
<protein>
    <recommendedName>
        <fullName evidence="4">Integral membrane protein</fullName>
    </recommendedName>
</protein>
<organism evidence="2 3">
    <name type="scientific">Streptomyces prasinus</name>
    <dbReference type="NCBI Taxonomy" id="67345"/>
    <lineage>
        <taxon>Bacteria</taxon>
        <taxon>Bacillati</taxon>
        <taxon>Actinomycetota</taxon>
        <taxon>Actinomycetes</taxon>
        <taxon>Kitasatosporales</taxon>
        <taxon>Streptomycetaceae</taxon>
        <taxon>Streptomyces</taxon>
    </lineage>
</organism>
<feature type="transmembrane region" description="Helical" evidence="1">
    <location>
        <begin position="72"/>
        <end position="91"/>
    </location>
</feature>
<evidence type="ECO:0008006" key="4">
    <source>
        <dbReference type="Google" id="ProtNLM"/>
    </source>
</evidence>
<dbReference type="EMBL" id="CP023697">
    <property type="protein sequence ID" value="QEV10241.1"/>
    <property type="molecule type" value="Genomic_DNA"/>
</dbReference>